<dbReference type="Gene3D" id="1.20.5.110">
    <property type="match status" value="1"/>
</dbReference>
<dbReference type="PROSITE" id="PS00914">
    <property type="entry name" value="SYNTAXIN"/>
    <property type="match status" value="1"/>
</dbReference>
<comment type="subcellular location">
    <subcellularLocation>
        <location evidence="1">Membrane</location>
        <topology evidence="1">Single-pass type IV membrane protein</topology>
    </subcellularLocation>
</comment>
<keyword evidence="12" id="KW-1185">Reference proteome</keyword>
<keyword evidence="7 9" id="KW-0472">Membrane</keyword>
<dbReference type="GO" id="GO:0005484">
    <property type="term" value="F:SNAP receptor activity"/>
    <property type="evidence" value="ECO:0007669"/>
    <property type="project" value="InterPro"/>
</dbReference>
<evidence type="ECO:0000256" key="4">
    <source>
        <dbReference type="ARBA" id="ARBA00022692"/>
    </source>
</evidence>
<dbReference type="FunFam" id="1.20.58.90:FF:000019">
    <property type="entry name" value="TSNARE that affects a late Golgi compartment"/>
    <property type="match status" value="1"/>
</dbReference>
<dbReference type="Gene3D" id="1.20.58.90">
    <property type="match status" value="1"/>
</dbReference>
<dbReference type="InterPro" id="IPR006012">
    <property type="entry name" value="Syntaxin/epimorphin_CS"/>
</dbReference>
<name>A0A6C1E3R7_SACPS</name>
<dbReference type="GO" id="GO:0006886">
    <property type="term" value="P:intracellular protein transport"/>
    <property type="evidence" value="ECO:0007669"/>
    <property type="project" value="InterPro"/>
</dbReference>
<evidence type="ECO:0000256" key="3">
    <source>
        <dbReference type="ARBA" id="ARBA00022448"/>
    </source>
</evidence>
<organism evidence="11 12">
    <name type="scientific">Saccharomyces pastorianus</name>
    <name type="common">Lager yeast</name>
    <name type="synonym">Saccharomyces cerevisiae x Saccharomyces eubayanus</name>
    <dbReference type="NCBI Taxonomy" id="27292"/>
    <lineage>
        <taxon>Eukaryota</taxon>
        <taxon>Fungi</taxon>
        <taxon>Dikarya</taxon>
        <taxon>Ascomycota</taxon>
        <taxon>Saccharomycotina</taxon>
        <taxon>Saccharomycetes</taxon>
        <taxon>Saccharomycetales</taxon>
        <taxon>Saccharomycetaceae</taxon>
        <taxon>Saccharomyces</taxon>
    </lineage>
</organism>
<keyword evidence="3" id="KW-0813">Transport</keyword>
<dbReference type="CDD" id="cd15851">
    <property type="entry name" value="SNARE_Syntaxin6"/>
    <property type="match status" value="1"/>
</dbReference>
<dbReference type="GO" id="GO:0006906">
    <property type="term" value="P:vesicle fusion"/>
    <property type="evidence" value="ECO:0007669"/>
    <property type="project" value="TreeGrafter"/>
</dbReference>
<dbReference type="GO" id="GO:0048278">
    <property type="term" value="P:vesicle docking"/>
    <property type="evidence" value="ECO:0007669"/>
    <property type="project" value="TreeGrafter"/>
</dbReference>
<comment type="similarity">
    <text evidence="2">Belongs to the syntaxin family.</text>
</comment>
<evidence type="ECO:0000256" key="9">
    <source>
        <dbReference type="SAM" id="Phobius"/>
    </source>
</evidence>
<dbReference type="InterPro" id="IPR048036">
    <property type="entry name" value="Tlg1p-like_N"/>
</dbReference>
<feature type="transmembrane region" description="Helical" evidence="9">
    <location>
        <begin position="202"/>
        <end position="220"/>
    </location>
</feature>
<evidence type="ECO:0000256" key="6">
    <source>
        <dbReference type="ARBA" id="ARBA00023054"/>
    </source>
</evidence>
<reference evidence="11 12" key="1">
    <citation type="journal article" date="2019" name="BMC Genomics">
        <title>Chromosome level assembly and comparative genome analysis confirm lager-brewing yeasts originated from a single hybridization.</title>
        <authorList>
            <person name="Salazar A.N."/>
            <person name="Gorter de Vries A.R."/>
            <person name="van den Broek M."/>
            <person name="Brouwers N."/>
            <person name="de la Torre Cortes P."/>
            <person name="Kuijpers N.G.A."/>
            <person name="Daran J.G."/>
            <person name="Abeel T."/>
        </authorList>
    </citation>
    <scope>NUCLEOTIDE SEQUENCE [LARGE SCALE GENOMIC DNA]</scope>
    <source>
        <strain evidence="11 12">CBS 1483</strain>
    </source>
</reference>
<dbReference type="CDD" id="cd21444">
    <property type="entry name" value="SNARE_NTD_Tlg1p-like"/>
    <property type="match status" value="1"/>
</dbReference>
<feature type="domain" description="T-SNARE coiled-coil homology" evidence="10">
    <location>
        <begin position="129"/>
        <end position="191"/>
    </location>
</feature>
<dbReference type="GO" id="GO:0012505">
    <property type="term" value="C:endomembrane system"/>
    <property type="evidence" value="ECO:0007669"/>
    <property type="project" value="TreeGrafter"/>
</dbReference>
<dbReference type="PROSITE" id="PS50192">
    <property type="entry name" value="T_SNARE"/>
    <property type="match status" value="1"/>
</dbReference>
<evidence type="ECO:0000256" key="1">
    <source>
        <dbReference type="ARBA" id="ARBA00004211"/>
    </source>
</evidence>
<evidence type="ECO:0000313" key="11">
    <source>
        <dbReference type="EMBL" id="QID83775.1"/>
    </source>
</evidence>
<dbReference type="OrthoDB" id="546861at2759"/>
<keyword evidence="6" id="KW-0175">Coiled coil</keyword>
<dbReference type="PANTHER" id="PTHR19957:SF224">
    <property type="entry name" value="HL02043P"/>
    <property type="match status" value="1"/>
</dbReference>
<keyword evidence="5 9" id="KW-1133">Transmembrane helix</keyword>
<evidence type="ECO:0000259" key="10">
    <source>
        <dbReference type="PROSITE" id="PS50192"/>
    </source>
</evidence>
<dbReference type="SMART" id="SM00397">
    <property type="entry name" value="t_SNARE"/>
    <property type="match status" value="1"/>
</dbReference>
<proteinExistence type="inferred from homology"/>
<accession>A0A6C1E3R7</accession>
<dbReference type="PANTHER" id="PTHR19957">
    <property type="entry name" value="SYNTAXIN"/>
    <property type="match status" value="1"/>
</dbReference>
<sequence length="221" mass="25512">MNNSEDPFQQVVKDTKEQLDRLGNYITRHNTAGDDDQEGEIQDILKDVEETIVDLDRSIIIMKRDESEDVSDRETQVKDIKQQFDALKTRFDQRIQESTQTTIPLDETEENPTVSNTNNDGGMSNPFQEQMIREQDVHLDGIHKTMQNLHIQAQTMGDELENQGQLLDDMDEGMDTVVNKLARGRRQLEWVYEKNKEKYDDCCIGLLIVVLIILLILAFIA</sequence>
<dbReference type="InterPro" id="IPR045242">
    <property type="entry name" value="Syntaxin"/>
</dbReference>
<dbReference type="InterPro" id="IPR000727">
    <property type="entry name" value="T_SNARE_dom"/>
</dbReference>
<dbReference type="GO" id="GO:0000149">
    <property type="term" value="F:SNARE binding"/>
    <property type="evidence" value="ECO:0007669"/>
    <property type="project" value="TreeGrafter"/>
</dbReference>
<evidence type="ECO:0000313" key="12">
    <source>
        <dbReference type="Proteomes" id="UP000501346"/>
    </source>
</evidence>
<dbReference type="SUPFAM" id="SSF58038">
    <property type="entry name" value="SNARE fusion complex"/>
    <property type="match status" value="1"/>
</dbReference>
<evidence type="ECO:0000256" key="8">
    <source>
        <dbReference type="ARBA" id="ARBA00073343"/>
    </source>
</evidence>
<evidence type="ECO:0000256" key="5">
    <source>
        <dbReference type="ARBA" id="ARBA00022989"/>
    </source>
</evidence>
<dbReference type="AlphaFoldDB" id="A0A6C1E3R7"/>
<dbReference type="GO" id="GO:0031201">
    <property type="term" value="C:SNARE complex"/>
    <property type="evidence" value="ECO:0007669"/>
    <property type="project" value="TreeGrafter"/>
</dbReference>
<dbReference type="EMBL" id="CP048999">
    <property type="protein sequence ID" value="QID83775.1"/>
    <property type="molecule type" value="Genomic_DNA"/>
</dbReference>
<evidence type="ECO:0000256" key="2">
    <source>
        <dbReference type="ARBA" id="ARBA00009063"/>
    </source>
</evidence>
<evidence type="ECO:0000256" key="7">
    <source>
        <dbReference type="ARBA" id="ARBA00023136"/>
    </source>
</evidence>
<protein>
    <recommendedName>
        <fullName evidence="8">t-SNARE affecting a late Golgi compartment protein 1</fullName>
    </recommendedName>
</protein>
<dbReference type="FunFam" id="1.20.5.110:FF:000006">
    <property type="entry name" value="Syntaxin 6"/>
    <property type="match status" value="1"/>
</dbReference>
<dbReference type="InterPro" id="IPR010989">
    <property type="entry name" value="SNARE"/>
</dbReference>
<dbReference type="SUPFAM" id="SSF47661">
    <property type="entry name" value="t-snare proteins"/>
    <property type="match status" value="1"/>
</dbReference>
<gene>
    <name evidence="11" type="primary">TLG1_2</name>
    <name evidence="11" type="ORF">GRS66_006253</name>
</gene>
<dbReference type="Proteomes" id="UP000501346">
    <property type="component" value="Chromosome SeII-SeIV"/>
</dbReference>
<keyword evidence="4 9" id="KW-0812">Transmembrane</keyword>